<dbReference type="InterPro" id="IPR032394">
    <property type="entry name" value="Anoct_dimer"/>
</dbReference>
<dbReference type="Pfam" id="PF16178">
    <property type="entry name" value="Anoct_dimer"/>
    <property type="match status" value="1"/>
</dbReference>
<sequence length="320" mass="36294">MSAVYAMACQNYNEERYELHQGGEFTVERNYGTINQENREQELQVILQEDEDSDQGLVMHGGVSQLCTNEDISTFFRDGRRKIDFVLVYEENSAGRGGSVTSGWSSASLGSAGVDVGVGAGHNGPSDKRSTKHDMWRYRFMESLRRVGLDMEEGGTVAMAAERIVVVINYKMLETTEVVESSNKKLVYFIKLHATWPVLCHYAEELNMRAPLQAHPNPSMNWSEMILQILRLPNIMYEEVPNKPLDYYTCPFRKSKIDRKNIIPLLRFPARQHPNPGTIVTLNCCLRETGCSALVMVNAGRSQDRRSIEVEEAFLNSVER</sequence>
<dbReference type="GO" id="GO:0046983">
    <property type="term" value="F:protein dimerization activity"/>
    <property type="evidence" value="ECO:0007669"/>
    <property type="project" value="InterPro"/>
</dbReference>
<evidence type="ECO:0000313" key="2">
    <source>
        <dbReference type="EMBL" id="CAD7199295.1"/>
    </source>
</evidence>
<proteinExistence type="predicted"/>
<feature type="domain" description="Anoctamin dimerisation" evidence="1">
    <location>
        <begin position="75"/>
        <end position="259"/>
    </location>
</feature>
<reference evidence="2" key="1">
    <citation type="submission" date="2020-11" db="EMBL/GenBank/DDBJ databases">
        <authorList>
            <person name="Tran Van P."/>
        </authorList>
    </citation>
    <scope>NUCLEOTIDE SEQUENCE</scope>
</reference>
<dbReference type="EMBL" id="OA566690">
    <property type="protein sequence ID" value="CAD7199295.1"/>
    <property type="molecule type" value="Genomic_DNA"/>
</dbReference>
<organism evidence="2">
    <name type="scientific">Timema douglasi</name>
    <name type="common">Walking stick</name>
    <dbReference type="NCBI Taxonomy" id="61478"/>
    <lineage>
        <taxon>Eukaryota</taxon>
        <taxon>Metazoa</taxon>
        <taxon>Ecdysozoa</taxon>
        <taxon>Arthropoda</taxon>
        <taxon>Hexapoda</taxon>
        <taxon>Insecta</taxon>
        <taxon>Pterygota</taxon>
        <taxon>Neoptera</taxon>
        <taxon>Polyneoptera</taxon>
        <taxon>Phasmatodea</taxon>
        <taxon>Timematodea</taxon>
        <taxon>Timematoidea</taxon>
        <taxon>Timematidae</taxon>
        <taxon>Timema</taxon>
    </lineage>
</organism>
<name>A0A7R8VLN7_TIMDO</name>
<dbReference type="AlphaFoldDB" id="A0A7R8VLN7"/>
<gene>
    <name evidence="2" type="ORF">TDIB3V08_LOCUS5549</name>
</gene>
<accession>A0A7R8VLN7</accession>
<evidence type="ECO:0000259" key="1">
    <source>
        <dbReference type="Pfam" id="PF16178"/>
    </source>
</evidence>
<protein>
    <recommendedName>
        <fullName evidence="1">Anoctamin dimerisation domain-containing protein</fullName>
    </recommendedName>
</protein>